<protein>
    <recommendedName>
        <fullName evidence="3">BTB domain-containing protein</fullName>
    </recommendedName>
</protein>
<proteinExistence type="predicted"/>
<accession>A0ABR2ZEW9</accession>
<sequence>MSSPVSPPNSFLELPYKLITESPFNDPSSDGAALTSDDFVILVDRRTLVFQSSYFRVRFNEAMGPTSDPTIYRFLYTLLSWLAPALVPPRSPRTVFDVSASRLTNSGPGVPIIPIEEDHVVFSNTLRRIYPSFPPSDYTPPEDLGPVLVAIVQYGLENTPFFDETVREIVSLAQRPSLGSPLRIFIATYRIRQVLPSSVLKDVVAHIPKMDLCDLYAHYPEMDLEPPFPASLYAKILNYTQRVRNAINDHPLDWWKEASEVLYTCSSTYPSGRVGFAMSDLRDMFDYLREKRFKDRPLAINSLDEHGVGDLFTSALGGPILCGHCRTTGCGDMIRHVLQIVKGEVETLARGVSLNIPELETD</sequence>
<evidence type="ECO:0008006" key="3">
    <source>
        <dbReference type="Google" id="ProtNLM"/>
    </source>
</evidence>
<dbReference type="EMBL" id="JBBXMP010000234">
    <property type="protein sequence ID" value="KAL0059328.1"/>
    <property type="molecule type" value="Genomic_DNA"/>
</dbReference>
<evidence type="ECO:0000313" key="1">
    <source>
        <dbReference type="EMBL" id="KAL0059328.1"/>
    </source>
</evidence>
<gene>
    <name evidence="1" type="ORF">AAF712_013934</name>
</gene>
<dbReference type="Proteomes" id="UP001437256">
    <property type="component" value="Unassembled WGS sequence"/>
</dbReference>
<keyword evidence="2" id="KW-1185">Reference proteome</keyword>
<comment type="caution">
    <text evidence="1">The sequence shown here is derived from an EMBL/GenBank/DDBJ whole genome shotgun (WGS) entry which is preliminary data.</text>
</comment>
<evidence type="ECO:0000313" key="2">
    <source>
        <dbReference type="Proteomes" id="UP001437256"/>
    </source>
</evidence>
<reference evidence="1 2" key="1">
    <citation type="submission" date="2024-05" db="EMBL/GenBank/DDBJ databases">
        <title>A draft genome resource for the thread blight pathogen Marasmius tenuissimus strain MS-2.</title>
        <authorList>
            <person name="Yulfo-Soto G.E."/>
            <person name="Baruah I.K."/>
            <person name="Amoako-Attah I."/>
            <person name="Bukari Y."/>
            <person name="Meinhardt L.W."/>
            <person name="Bailey B.A."/>
            <person name="Cohen S.P."/>
        </authorList>
    </citation>
    <scope>NUCLEOTIDE SEQUENCE [LARGE SCALE GENOMIC DNA]</scope>
    <source>
        <strain evidence="1 2">MS-2</strain>
    </source>
</reference>
<name>A0ABR2ZEW9_9AGAR</name>
<organism evidence="1 2">
    <name type="scientific">Marasmius tenuissimus</name>
    <dbReference type="NCBI Taxonomy" id="585030"/>
    <lineage>
        <taxon>Eukaryota</taxon>
        <taxon>Fungi</taxon>
        <taxon>Dikarya</taxon>
        <taxon>Basidiomycota</taxon>
        <taxon>Agaricomycotina</taxon>
        <taxon>Agaricomycetes</taxon>
        <taxon>Agaricomycetidae</taxon>
        <taxon>Agaricales</taxon>
        <taxon>Marasmiineae</taxon>
        <taxon>Marasmiaceae</taxon>
        <taxon>Marasmius</taxon>
    </lineage>
</organism>